<keyword evidence="4 8" id="KW-0479">Metal-binding</keyword>
<sequence>MQVTAIGTSGGVPTSQYGTSCIYLNVFGDKILFDCGEGSQQRLMKYNSSPNVDAVFISHFHADHTLGLPGLIQALEMDERERSLDIYVPEQRRQRAIDMITGAYEWPSYPVEIQGYESDEPAIHTEDYTVHPFKTPYTEHSHGFSIQEASKQEFLVEKAQALGVDPGPKYGKLQDGHTVETDDGDTIEPEDVLSDPMPGRKIVYTGDTRPSDAIVDAASNASLLIYSAMFTEAQAKRAHSTGHSTASEAAQVASKSNSEKIWLTHISPRHEGDEQKLESQANKQFDGEIVVVRDGDSTQITQTT</sequence>
<dbReference type="HAMAP" id="MF_01818">
    <property type="entry name" value="RNase_Z_BN"/>
    <property type="match status" value="1"/>
</dbReference>
<feature type="binding site" evidence="8">
    <location>
        <position position="207"/>
    </location>
    <ligand>
        <name>Zn(2+)</name>
        <dbReference type="ChEBI" id="CHEBI:29105"/>
        <label>2</label>
        <note>catalytic</note>
    </ligand>
</feature>
<comment type="function">
    <text evidence="8">Zinc phosphodiesterase, which displays some tRNA 3'-processing endonuclease activity. Probably involved in tRNA maturation, by removing a 3'-trailer from precursor tRNA.</text>
</comment>
<evidence type="ECO:0000256" key="7">
    <source>
        <dbReference type="ARBA" id="ARBA00022833"/>
    </source>
</evidence>
<evidence type="ECO:0000256" key="6">
    <source>
        <dbReference type="ARBA" id="ARBA00022801"/>
    </source>
</evidence>
<evidence type="ECO:0000256" key="2">
    <source>
        <dbReference type="ARBA" id="ARBA00022694"/>
    </source>
</evidence>
<feature type="binding site" evidence="8">
    <location>
        <position position="63"/>
    </location>
    <ligand>
        <name>Zn(2+)</name>
        <dbReference type="ChEBI" id="CHEBI:29105"/>
        <label>2</label>
        <note>catalytic</note>
    </ligand>
</feature>
<gene>
    <name evidence="11" type="primary">rnz1</name>
    <name evidence="8" type="synonym">rnz</name>
    <name evidence="11" type="ordered locus">Hqrw_2199</name>
</gene>
<feature type="active site" description="Proton acceptor" evidence="8">
    <location>
        <position position="63"/>
    </location>
</feature>
<dbReference type="SMART" id="SM00849">
    <property type="entry name" value="Lactamase_B"/>
    <property type="match status" value="1"/>
</dbReference>
<dbReference type="HOGENOM" id="CLU_031317_2_1_2"/>
<accession>G0LH56</accession>
<evidence type="ECO:0000256" key="9">
    <source>
        <dbReference type="SAM" id="MobiDB-lite"/>
    </source>
</evidence>
<keyword evidence="3 8" id="KW-0540">Nuclease</keyword>
<dbReference type="InterPro" id="IPR001279">
    <property type="entry name" value="Metallo-B-lactamas"/>
</dbReference>
<dbReference type="AlphaFoldDB" id="G0LH56"/>
<evidence type="ECO:0000256" key="1">
    <source>
        <dbReference type="ARBA" id="ARBA00011738"/>
    </source>
</evidence>
<feature type="compositionally biased region" description="Acidic residues" evidence="9">
    <location>
        <begin position="181"/>
        <end position="193"/>
    </location>
</feature>
<evidence type="ECO:0000313" key="11">
    <source>
        <dbReference type="EMBL" id="CCC40090.1"/>
    </source>
</evidence>
<evidence type="ECO:0000256" key="8">
    <source>
        <dbReference type="HAMAP-Rule" id="MF_01818"/>
    </source>
</evidence>
<dbReference type="EC" id="3.1.26.11" evidence="8"/>
<comment type="catalytic activity">
    <reaction evidence="8">
        <text>Endonucleolytic cleavage of RNA, removing extra 3' nucleotides from tRNA precursor, generating 3' termini of tRNAs. A 3'-hydroxy group is left at the tRNA terminus and a 5'-phosphoryl group is left at the trailer molecule.</text>
        <dbReference type="EC" id="3.1.26.11"/>
    </reaction>
</comment>
<dbReference type="Gene3D" id="3.60.15.10">
    <property type="entry name" value="Ribonuclease Z/Hydroxyacylglutathione hydrolase-like"/>
    <property type="match status" value="1"/>
</dbReference>
<evidence type="ECO:0000256" key="5">
    <source>
        <dbReference type="ARBA" id="ARBA00022759"/>
    </source>
</evidence>
<dbReference type="PANTHER" id="PTHR46018:SF2">
    <property type="entry name" value="ZINC PHOSPHODIESTERASE ELAC PROTEIN 1"/>
    <property type="match status" value="1"/>
</dbReference>
<comment type="similarity">
    <text evidence="8">Belongs to the RNase Z family.</text>
</comment>
<feature type="domain" description="Metallo-beta-lactamase" evidence="10">
    <location>
        <begin position="18"/>
        <end position="243"/>
    </location>
</feature>
<dbReference type="SUPFAM" id="SSF56281">
    <property type="entry name" value="Metallo-hydrolase/oxidoreductase"/>
    <property type="match status" value="1"/>
</dbReference>
<feature type="binding site" evidence="8">
    <location>
        <position position="64"/>
    </location>
    <ligand>
        <name>Zn(2+)</name>
        <dbReference type="ChEBI" id="CHEBI:29105"/>
        <label>2</label>
        <note>catalytic</note>
    </ligand>
</feature>
<proteinExistence type="inferred from homology"/>
<dbReference type="CDD" id="cd07717">
    <property type="entry name" value="RNaseZ_ZiPD-like_MBL-fold"/>
    <property type="match status" value="1"/>
</dbReference>
<dbReference type="Proteomes" id="UP000007954">
    <property type="component" value="Chromosome"/>
</dbReference>
<dbReference type="RefSeq" id="WP_014555804.1">
    <property type="nucleotide sequence ID" value="NC_017459.1"/>
</dbReference>
<evidence type="ECO:0000313" key="12">
    <source>
        <dbReference type="Proteomes" id="UP000007954"/>
    </source>
</evidence>
<comment type="cofactor">
    <cofactor evidence="8">
        <name>Zn(2+)</name>
        <dbReference type="ChEBI" id="CHEBI:29105"/>
    </cofactor>
    <text evidence="8">Binds 2 Zn(2+) ions.</text>
</comment>
<feature type="binding site" evidence="8">
    <location>
        <position position="61"/>
    </location>
    <ligand>
        <name>Zn(2+)</name>
        <dbReference type="ChEBI" id="CHEBI:29105"/>
        <label>1</label>
        <note>catalytic</note>
    </ligand>
</feature>
<feature type="binding site" evidence="8">
    <location>
        <position position="265"/>
    </location>
    <ligand>
        <name>Zn(2+)</name>
        <dbReference type="ChEBI" id="CHEBI:29105"/>
        <label>2</label>
        <note>catalytic</note>
    </ligand>
</feature>
<dbReference type="EMBL" id="FR746099">
    <property type="protein sequence ID" value="CCC40090.1"/>
    <property type="molecule type" value="Genomic_DNA"/>
</dbReference>
<comment type="subunit">
    <text evidence="1 8">Homodimer.</text>
</comment>
<protein>
    <recommendedName>
        <fullName evidence="8">Ribonuclease Z</fullName>
        <shortName evidence="8">RNase Z</shortName>
        <ecNumber evidence="8">3.1.26.11</ecNumber>
    </recommendedName>
    <alternativeName>
        <fullName evidence="8">tRNA 3 endonuclease</fullName>
    </alternativeName>
    <alternativeName>
        <fullName evidence="8">tRNase Z</fullName>
    </alternativeName>
</protein>
<reference evidence="11 12" key="1">
    <citation type="journal article" date="2011" name="PLoS ONE">
        <title>Haloquadratum walsbyi: limited diversity in a global pond.</title>
        <authorList>
            <person name="Dyall-Smith M."/>
            <person name="Pfeiffer F."/>
            <person name="Klee K."/>
            <person name="Palm P."/>
            <person name="Gross K."/>
            <person name="Schuster S.C."/>
            <person name="Rampp M."/>
            <person name="Oesterhelt D."/>
        </authorList>
    </citation>
    <scope>NUCLEOTIDE SEQUENCE [LARGE SCALE GENOMIC DNA]</scope>
    <source>
        <strain evidence="12">DSM 16854 / JCM 12705 / C23</strain>
    </source>
</reference>
<dbReference type="OrthoDB" id="85118at2157"/>
<dbReference type="GO" id="GO:0008270">
    <property type="term" value="F:zinc ion binding"/>
    <property type="evidence" value="ECO:0007669"/>
    <property type="project" value="UniProtKB-UniRule"/>
</dbReference>
<dbReference type="GO" id="GO:0042781">
    <property type="term" value="F:3'-tRNA processing endoribonuclease activity"/>
    <property type="evidence" value="ECO:0007669"/>
    <property type="project" value="UniProtKB-UniRule"/>
</dbReference>
<dbReference type="InterPro" id="IPR036866">
    <property type="entry name" value="RibonucZ/Hydroxyglut_hydro"/>
</dbReference>
<feature type="binding site" evidence="8">
    <location>
        <position position="140"/>
    </location>
    <ligand>
        <name>Zn(2+)</name>
        <dbReference type="ChEBI" id="CHEBI:29105"/>
        <label>1</label>
        <note>catalytic</note>
    </ligand>
</feature>
<organism evidence="11 12">
    <name type="scientific">Haloquadratum walsbyi (strain DSM 16854 / JCM 12705 / C23)</name>
    <dbReference type="NCBI Taxonomy" id="768065"/>
    <lineage>
        <taxon>Archaea</taxon>
        <taxon>Methanobacteriati</taxon>
        <taxon>Methanobacteriota</taxon>
        <taxon>Stenosarchaea group</taxon>
        <taxon>Halobacteria</taxon>
        <taxon>Halobacteriales</taxon>
        <taxon>Haloferacaceae</taxon>
        <taxon>Haloquadratum</taxon>
    </lineage>
</organism>
<evidence type="ECO:0000259" key="10">
    <source>
        <dbReference type="SMART" id="SM00849"/>
    </source>
</evidence>
<keyword evidence="5 8" id="KW-0255">Endonuclease</keyword>
<evidence type="ECO:0000256" key="3">
    <source>
        <dbReference type="ARBA" id="ARBA00022722"/>
    </source>
</evidence>
<dbReference type="InterPro" id="IPR013471">
    <property type="entry name" value="RNase_Z/BN"/>
</dbReference>
<feature type="binding site" evidence="8">
    <location>
        <position position="59"/>
    </location>
    <ligand>
        <name>Zn(2+)</name>
        <dbReference type="ChEBI" id="CHEBI:29105"/>
        <label>1</label>
        <note>catalytic</note>
    </ligand>
</feature>
<dbReference type="NCBIfam" id="NF000801">
    <property type="entry name" value="PRK00055.1-3"/>
    <property type="match status" value="1"/>
</dbReference>
<dbReference type="KEGG" id="hwc:Hqrw_2199"/>
<feature type="region of interest" description="Disordered" evidence="9">
    <location>
        <begin position="166"/>
        <end position="199"/>
    </location>
</feature>
<name>G0LH56_HALWC</name>
<dbReference type="GeneID" id="12446928"/>
<feature type="binding site" evidence="8">
    <location>
        <position position="207"/>
    </location>
    <ligand>
        <name>Zn(2+)</name>
        <dbReference type="ChEBI" id="CHEBI:29105"/>
        <label>1</label>
        <note>catalytic</note>
    </ligand>
</feature>
<dbReference type="Pfam" id="PF23023">
    <property type="entry name" value="Anti-Pycsar_Apyc1"/>
    <property type="match status" value="1"/>
</dbReference>
<keyword evidence="7 8" id="KW-0862">Zinc</keyword>
<keyword evidence="2 8" id="KW-0819">tRNA processing</keyword>
<keyword evidence="6 8" id="KW-0378">Hydrolase</keyword>
<evidence type="ECO:0000256" key="4">
    <source>
        <dbReference type="ARBA" id="ARBA00022723"/>
    </source>
</evidence>
<dbReference type="PANTHER" id="PTHR46018">
    <property type="entry name" value="ZINC PHOSPHODIESTERASE ELAC PROTEIN 1"/>
    <property type="match status" value="1"/>
</dbReference>